<dbReference type="AlphaFoldDB" id="A0A2P2N2E3"/>
<protein>
    <submittedName>
        <fullName evidence="1">Uncharacterized protein</fullName>
    </submittedName>
</protein>
<evidence type="ECO:0000313" key="1">
    <source>
        <dbReference type="EMBL" id="MBX36643.1"/>
    </source>
</evidence>
<accession>A0A2P2N2E3</accession>
<organism evidence="1">
    <name type="scientific">Rhizophora mucronata</name>
    <name type="common">Asiatic mangrove</name>
    <dbReference type="NCBI Taxonomy" id="61149"/>
    <lineage>
        <taxon>Eukaryota</taxon>
        <taxon>Viridiplantae</taxon>
        <taxon>Streptophyta</taxon>
        <taxon>Embryophyta</taxon>
        <taxon>Tracheophyta</taxon>
        <taxon>Spermatophyta</taxon>
        <taxon>Magnoliopsida</taxon>
        <taxon>eudicotyledons</taxon>
        <taxon>Gunneridae</taxon>
        <taxon>Pentapetalae</taxon>
        <taxon>rosids</taxon>
        <taxon>fabids</taxon>
        <taxon>Malpighiales</taxon>
        <taxon>Rhizophoraceae</taxon>
        <taxon>Rhizophora</taxon>
    </lineage>
</organism>
<name>A0A2P2N2E3_RHIMU</name>
<sequence length="19" mass="2307">MWNSCIPNFIHKKVKHARP</sequence>
<reference evidence="1" key="1">
    <citation type="submission" date="2018-02" db="EMBL/GenBank/DDBJ databases">
        <title>Rhizophora mucronata_Transcriptome.</title>
        <authorList>
            <person name="Meera S.P."/>
            <person name="Sreeshan A."/>
            <person name="Augustine A."/>
        </authorList>
    </citation>
    <scope>NUCLEOTIDE SEQUENCE</scope>
    <source>
        <tissue evidence="1">Leaf</tissue>
    </source>
</reference>
<proteinExistence type="predicted"/>
<dbReference type="EMBL" id="GGEC01056159">
    <property type="protein sequence ID" value="MBX36643.1"/>
    <property type="molecule type" value="Transcribed_RNA"/>
</dbReference>